<reference evidence="2" key="1">
    <citation type="submission" date="2017-10" db="EMBL/GenBank/DDBJ databases">
        <title>Campylobacter species from seals.</title>
        <authorList>
            <person name="Gilbert M.J."/>
            <person name="Zomer A.L."/>
            <person name="Timmerman A.J."/>
            <person name="Duim B."/>
            <person name="Wagenaar J.A."/>
        </authorList>
    </citation>
    <scope>NUCLEOTIDE SEQUENCE [LARGE SCALE GENOMIC DNA]</scope>
    <source>
        <strain evidence="2">17S00004-5</strain>
    </source>
</reference>
<evidence type="ECO:0000313" key="2">
    <source>
        <dbReference type="Proteomes" id="UP000240535"/>
    </source>
</evidence>
<protein>
    <submittedName>
        <fullName evidence="1">Uncharacterized protein</fullName>
    </submittedName>
</protein>
<evidence type="ECO:0000313" key="1">
    <source>
        <dbReference type="EMBL" id="PSM51352.1"/>
    </source>
</evidence>
<gene>
    <name evidence="1" type="ORF">CQ405_08155</name>
</gene>
<proteinExistence type="predicted"/>
<dbReference type="AlphaFoldDB" id="A0A2P8QYN3"/>
<sequence length="110" mass="12032">MAKTLDDLAKKPKTISEIIVKDVLSYNAKVDLDGQNFLSVGTIVGFDTTNLCWKKITDENADTLLTKGILKDNLTQNGTAGILKIGAVKLDGVEEDYKTSLFEQNIIVVE</sequence>
<dbReference type="EMBL" id="PDHH01000008">
    <property type="protein sequence ID" value="PSM51352.1"/>
    <property type="molecule type" value="Genomic_DNA"/>
</dbReference>
<comment type="caution">
    <text evidence="1">The sequence shown here is derived from an EMBL/GenBank/DDBJ whole genome shotgun (WGS) entry which is preliminary data.</text>
</comment>
<accession>A0A2P8QYN3</accession>
<keyword evidence="2" id="KW-1185">Reference proteome</keyword>
<name>A0A2P8QYN3_9BACT</name>
<dbReference type="Proteomes" id="UP000240535">
    <property type="component" value="Unassembled WGS sequence"/>
</dbReference>
<dbReference type="RefSeq" id="WP_106872543.1">
    <property type="nucleotide sequence ID" value="NZ_CP053841.1"/>
</dbReference>
<organism evidence="1 2">
    <name type="scientific">Campylobacter blaseri</name>
    <dbReference type="NCBI Taxonomy" id="2042961"/>
    <lineage>
        <taxon>Bacteria</taxon>
        <taxon>Pseudomonadati</taxon>
        <taxon>Campylobacterota</taxon>
        <taxon>Epsilonproteobacteria</taxon>
        <taxon>Campylobacterales</taxon>
        <taxon>Campylobacteraceae</taxon>
        <taxon>Campylobacter</taxon>
    </lineage>
</organism>